<evidence type="ECO:0000256" key="2">
    <source>
        <dbReference type="ARBA" id="ARBA00022771"/>
    </source>
</evidence>
<keyword evidence="3" id="KW-0862">Zinc</keyword>
<dbReference type="AlphaFoldDB" id="A0A9W7LE47"/>
<comment type="caution">
    <text evidence="7">The sequence shown here is derived from an EMBL/GenBank/DDBJ whole genome shotgun (WGS) entry which is preliminary data.</text>
</comment>
<proteinExistence type="predicted"/>
<evidence type="ECO:0000256" key="5">
    <source>
        <dbReference type="SAM" id="MobiDB-lite"/>
    </source>
</evidence>
<dbReference type="OrthoDB" id="188436at2759"/>
<dbReference type="GO" id="GO:0008270">
    <property type="term" value="F:zinc ion binding"/>
    <property type="evidence" value="ECO:0007669"/>
    <property type="project" value="UniProtKB-KW"/>
</dbReference>
<feature type="region of interest" description="Disordered" evidence="5">
    <location>
        <begin position="107"/>
        <end position="133"/>
    </location>
</feature>
<dbReference type="InterPro" id="IPR002893">
    <property type="entry name" value="Znf_MYND"/>
</dbReference>
<evidence type="ECO:0000313" key="8">
    <source>
        <dbReference type="Proteomes" id="UP001165065"/>
    </source>
</evidence>
<protein>
    <recommendedName>
        <fullName evidence="6">MYND-type domain-containing protein</fullName>
    </recommendedName>
</protein>
<accession>A0A9W7LE47</accession>
<name>A0A9W7LE47_9STRA</name>
<evidence type="ECO:0000256" key="1">
    <source>
        <dbReference type="ARBA" id="ARBA00022723"/>
    </source>
</evidence>
<evidence type="ECO:0000256" key="4">
    <source>
        <dbReference type="PROSITE-ProRule" id="PRU00134"/>
    </source>
</evidence>
<feature type="domain" description="MYND-type" evidence="6">
    <location>
        <begin position="143"/>
        <end position="181"/>
    </location>
</feature>
<evidence type="ECO:0000259" key="6">
    <source>
        <dbReference type="PROSITE" id="PS50865"/>
    </source>
</evidence>
<dbReference type="EMBL" id="BRYA01000309">
    <property type="protein sequence ID" value="GMI46648.1"/>
    <property type="molecule type" value="Genomic_DNA"/>
</dbReference>
<dbReference type="Pfam" id="PF01753">
    <property type="entry name" value="zf-MYND"/>
    <property type="match status" value="1"/>
</dbReference>
<keyword evidence="1" id="KW-0479">Metal-binding</keyword>
<dbReference type="SUPFAM" id="SSF144232">
    <property type="entry name" value="HIT/MYND zinc finger-like"/>
    <property type="match status" value="1"/>
</dbReference>
<dbReference type="Proteomes" id="UP001165065">
    <property type="component" value="Unassembled WGS sequence"/>
</dbReference>
<dbReference type="Gene3D" id="6.10.140.2220">
    <property type="match status" value="1"/>
</dbReference>
<dbReference type="PROSITE" id="PS01360">
    <property type="entry name" value="ZF_MYND_1"/>
    <property type="match status" value="1"/>
</dbReference>
<organism evidence="7 8">
    <name type="scientific">Triparma columacea</name>
    <dbReference type="NCBI Taxonomy" id="722753"/>
    <lineage>
        <taxon>Eukaryota</taxon>
        <taxon>Sar</taxon>
        <taxon>Stramenopiles</taxon>
        <taxon>Ochrophyta</taxon>
        <taxon>Bolidophyceae</taxon>
        <taxon>Parmales</taxon>
        <taxon>Triparmaceae</taxon>
        <taxon>Triparma</taxon>
    </lineage>
</organism>
<evidence type="ECO:0000256" key="3">
    <source>
        <dbReference type="ARBA" id="ARBA00022833"/>
    </source>
</evidence>
<sequence>MDLEVIIGQMWRQWFVQPVPALEDMTPTQAATTAHGRSLLESLFSMYNGYDGYATNDSNLTPNVPPPFARWKLGFGPGSAEEFREELMILSKGAPMAGGPPNIFGASQPNSMGLDGPSNNKKKLSSQSQLLRKQSSMFTPQRCELPGCLERDVKKCSSCRLAFYCCIEHQKADWARHKKDCKHLKKSNLRRKYFTTAKELEKFPLGCFPLPPPPKGTPLKCFVCGATESEVDIQLTECCGAPICDNEGEYQMFSYSRDFCARSHRRYTRCAAHSNEGHSGDWRDCERCDENMGGGGANEPRCWYSTNGFNLTPGLESRMPQGMNITKGCDGCGKRITPGHDQEQMSFSAGKTVVMCGYC</sequence>
<keyword evidence="2 4" id="KW-0863">Zinc-finger</keyword>
<dbReference type="PROSITE" id="PS50865">
    <property type="entry name" value="ZF_MYND_2"/>
    <property type="match status" value="1"/>
</dbReference>
<gene>
    <name evidence="7" type="ORF">TrCOL_g11440</name>
</gene>
<keyword evidence="8" id="KW-1185">Reference proteome</keyword>
<evidence type="ECO:0000313" key="7">
    <source>
        <dbReference type="EMBL" id="GMI46648.1"/>
    </source>
</evidence>
<reference evidence="8" key="1">
    <citation type="journal article" date="2023" name="Commun. Biol.">
        <title>Genome analysis of Parmales, the sister group of diatoms, reveals the evolutionary specialization of diatoms from phago-mixotrophs to photoautotrophs.</title>
        <authorList>
            <person name="Ban H."/>
            <person name="Sato S."/>
            <person name="Yoshikawa S."/>
            <person name="Yamada K."/>
            <person name="Nakamura Y."/>
            <person name="Ichinomiya M."/>
            <person name="Sato N."/>
            <person name="Blanc-Mathieu R."/>
            <person name="Endo H."/>
            <person name="Kuwata A."/>
            <person name="Ogata H."/>
        </authorList>
    </citation>
    <scope>NUCLEOTIDE SEQUENCE [LARGE SCALE GENOMIC DNA]</scope>
</reference>